<comment type="caution">
    <text evidence="3">The sequence shown here is derived from an EMBL/GenBank/DDBJ whole genome shotgun (WGS) entry which is preliminary data.</text>
</comment>
<dbReference type="AlphaFoldDB" id="A0A2I0I033"/>
<sequence>MTTLRQPIPSYVDVVSQLKGYELRNRRLLNSTMNQSMAFAAQTRGGYHNNKKGKGMYRGGSSSDRGGRSQQSSQHKNHDASNSFSSYKLGVPTCQICKDRGHIALKCYHQFENSYQDTEIPQALAALHITDSTDEEWHPDSRANVHITNDPASHQPGLPHPGCASAGPASRIAFAGASSGEPRSVKGALKHPGLKDAMLEDLAALHINRMRELVPRTSHMNVVGCRWIFKTKIKADGSFDRLKARLIAKGFHQEEGIDFFETFNLVVKPGTIRIVLTLAVVRNWSISANCISWAAKKQQTVARSTAEAEYRALAVATAELTWIS</sequence>
<dbReference type="STRING" id="22663.A0A2I0I033"/>
<dbReference type="Proteomes" id="UP000233551">
    <property type="component" value="Unassembled WGS sequence"/>
</dbReference>
<keyword evidence="4" id="KW-1185">Reference proteome</keyword>
<accession>A0A2I0I033</accession>
<feature type="domain" description="Reverse transcriptase Ty1/copia-type" evidence="2">
    <location>
        <begin position="212"/>
        <end position="288"/>
    </location>
</feature>
<evidence type="ECO:0000313" key="4">
    <source>
        <dbReference type="Proteomes" id="UP000233551"/>
    </source>
</evidence>
<protein>
    <recommendedName>
        <fullName evidence="2">Reverse transcriptase Ty1/copia-type domain-containing protein</fullName>
    </recommendedName>
</protein>
<dbReference type="InterPro" id="IPR013103">
    <property type="entry name" value="RVT_2"/>
</dbReference>
<dbReference type="EMBL" id="PGOL01004466">
    <property type="protein sequence ID" value="PKI37315.1"/>
    <property type="molecule type" value="Genomic_DNA"/>
</dbReference>
<dbReference type="Pfam" id="PF07727">
    <property type="entry name" value="RVT_2"/>
    <property type="match status" value="1"/>
</dbReference>
<evidence type="ECO:0000313" key="3">
    <source>
        <dbReference type="EMBL" id="PKI37315.1"/>
    </source>
</evidence>
<proteinExistence type="predicted"/>
<reference evidence="3 4" key="1">
    <citation type="submission" date="2017-11" db="EMBL/GenBank/DDBJ databases">
        <title>De-novo sequencing of pomegranate (Punica granatum L.) genome.</title>
        <authorList>
            <person name="Akparov Z."/>
            <person name="Amiraslanov A."/>
            <person name="Hajiyeva S."/>
            <person name="Abbasov M."/>
            <person name="Kaur K."/>
            <person name="Hamwieh A."/>
            <person name="Solovyev V."/>
            <person name="Salamov A."/>
            <person name="Braich B."/>
            <person name="Kosarev P."/>
            <person name="Mahmoud A."/>
            <person name="Hajiyev E."/>
            <person name="Babayeva S."/>
            <person name="Izzatullayeva V."/>
            <person name="Mammadov A."/>
            <person name="Mammadov A."/>
            <person name="Sharifova S."/>
            <person name="Ojaghi J."/>
            <person name="Eynullazada K."/>
            <person name="Bayramov B."/>
            <person name="Abdulazimova A."/>
            <person name="Shahmuradov I."/>
        </authorList>
    </citation>
    <scope>NUCLEOTIDE SEQUENCE [LARGE SCALE GENOMIC DNA]</scope>
    <source>
        <strain evidence="4">cv. AG2017</strain>
        <tissue evidence="3">Leaf</tissue>
    </source>
</reference>
<feature type="compositionally biased region" description="Low complexity" evidence="1">
    <location>
        <begin position="59"/>
        <end position="74"/>
    </location>
</feature>
<gene>
    <name evidence="3" type="ORF">CRG98_042310</name>
</gene>
<feature type="region of interest" description="Disordered" evidence="1">
    <location>
        <begin position="41"/>
        <end position="84"/>
    </location>
</feature>
<name>A0A2I0I033_PUNGR</name>
<organism evidence="3 4">
    <name type="scientific">Punica granatum</name>
    <name type="common">Pomegranate</name>
    <dbReference type="NCBI Taxonomy" id="22663"/>
    <lineage>
        <taxon>Eukaryota</taxon>
        <taxon>Viridiplantae</taxon>
        <taxon>Streptophyta</taxon>
        <taxon>Embryophyta</taxon>
        <taxon>Tracheophyta</taxon>
        <taxon>Spermatophyta</taxon>
        <taxon>Magnoliopsida</taxon>
        <taxon>eudicotyledons</taxon>
        <taxon>Gunneridae</taxon>
        <taxon>Pentapetalae</taxon>
        <taxon>rosids</taxon>
        <taxon>malvids</taxon>
        <taxon>Myrtales</taxon>
        <taxon>Lythraceae</taxon>
        <taxon>Punica</taxon>
    </lineage>
</organism>
<evidence type="ECO:0000259" key="2">
    <source>
        <dbReference type="Pfam" id="PF07727"/>
    </source>
</evidence>
<evidence type="ECO:0000256" key="1">
    <source>
        <dbReference type="SAM" id="MobiDB-lite"/>
    </source>
</evidence>